<evidence type="ECO:0000313" key="2">
    <source>
        <dbReference type="EMBL" id="TNJ47215.1"/>
    </source>
</evidence>
<proteinExistence type="predicted"/>
<gene>
    <name evidence="2" type="ORF">FGF67_01465</name>
</gene>
<comment type="caution">
    <text evidence="2">The sequence shown here is derived from an EMBL/GenBank/DDBJ whole genome shotgun (WGS) entry which is preliminary data.</text>
</comment>
<feature type="transmembrane region" description="Helical" evidence="1">
    <location>
        <begin position="45"/>
        <end position="61"/>
    </location>
</feature>
<keyword evidence="1" id="KW-0812">Transmembrane</keyword>
<dbReference type="RefSeq" id="WP_139694675.1">
    <property type="nucleotide sequence ID" value="NZ_CP074074.1"/>
</dbReference>
<feature type="transmembrane region" description="Helical" evidence="1">
    <location>
        <begin position="21"/>
        <end position="39"/>
    </location>
</feature>
<organism evidence="2 3">
    <name type="scientific">Allotamlana fucoidanivorans</name>
    <dbReference type="NCBI Taxonomy" id="2583814"/>
    <lineage>
        <taxon>Bacteria</taxon>
        <taxon>Pseudomonadati</taxon>
        <taxon>Bacteroidota</taxon>
        <taxon>Flavobacteriia</taxon>
        <taxon>Flavobacteriales</taxon>
        <taxon>Flavobacteriaceae</taxon>
        <taxon>Allotamlana</taxon>
    </lineage>
</organism>
<feature type="transmembrane region" description="Helical" evidence="1">
    <location>
        <begin position="82"/>
        <end position="102"/>
    </location>
</feature>
<name>A0A5C4SSG0_9FLAO</name>
<protein>
    <submittedName>
        <fullName evidence="2">Uncharacterized protein</fullName>
    </submittedName>
</protein>
<keyword evidence="1" id="KW-1133">Transmembrane helix</keyword>
<sequence>MSSKKQILKTKTEKGIQRTHSVLRGLIFCFSAIVIYDAFVYKFPFYYISFYIAGIIVGKVYSLFLKVQTNQNTGLFQFNRTIFTVVLFIVLILLRFVFGGMILKDLQVEYITDALYLFFIGIYRSKLNVIVKKVEDEFFSMLKIEKKGKL</sequence>
<dbReference type="OrthoDB" id="1452411at2"/>
<evidence type="ECO:0000256" key="1">
    <source>
        <dbReference type="SAM" id="Phobius"/>
    </source>
</evidence>
<dbReference type="EMBL" id="VDCS01000001">
    <property type="protein sequence ID" value="TNJ47215.1"/>
    <property type="molecule type" value="Genomic_DNA"/>
</dbReference>
<dbReference type="Proteomes" id="UP000308713">
    <property type="component" value="Unassembled WGS sequence"/>
</dbReference>
<keyword evidence="1" id="KW-0472">Membrane</keyword>
<dbReference type="AlphaFoldDB" id="A0A5C4SSG0"/>
<keyword evidence="3" id="KW-1185">Reference proteome</keyword>
<reference evidence="2 3" key="1">
    <citation type="submission" date="2019-05" db="EMBL/GenBank/DDBJ databases">
        <title>Tamlana fucoidanivorans sp. nov., isolated from the surface of algae collected from Fujian province in China.</title>
        <authorList>
            <person name="Li J."/>
        </authorList>
    </citation>
    <scope>NUCLEOTIDE SEQUENCE [LARGE SCALE GENOMIC DNA]</scope>
    <source>
        <strain evidence="2 3">CW2-9</strain>
    </source>
</reference>
<evidence type="ECO:0000313" key="3">
    <source>
        <dbReference type="Proteomes" id="UP000308713"/>
    </source>
</evidence>
<accession>A0A5C4SSG0</accession>